<protein>
    <submittedName>
        <fullName evidence="1">Uncharacterized protein</fullName>
    </submittedName>
</protein>
<reference evidence="1 2" key="1">
    <citation type="submission" date="2023-09" db="EMBL/GenBank/DDBJ databases">
        <title>Novel taxa isolated from Blanes Bay.</title>
        <authorList>
            <person name="Rey-Velasco X."/>
            <person name="Lucena T."/>
        </authorList>
    </citation>
    <scope>NUCLEOTIDE SEQUENCE [LARGE SCALE GENOMIC DNA]</scope>
    <source>
        <strain evidence="1 2">S334</strain>
    </source>
</reference>
<sequence>MKRRIPNIKANPTEIRREDRSANRYDLFNLLAMVKKYWSPHQNFFMLVGKNG</sequence>
<evidence type="ECO:0000313" key="2">
    <source>
        <dbReference type="Proteomes" id="UP001250656"/>
    </source>
</evidence>
<dbReference type="Proteomes" id="UP001250656">
    <property type="component" value="Unassembled WGS sequence"/>
</dbReference>
<accession>A0ABU3L534</accession>
<evidence type="ECO:0000313" key="1">
    <source>
        <dbReference type="EMBL" id="MDT7828493.1"/>
    </source>
</evidence>
<gene>
    <name evidence="1" type="ORF">RQM65_07450</name>
</gene>
<dbReference type="EMBL" id="JAVTTP010000001">
    <property type="protein sequence ID" value="MDT7828493.1"/>
    <property type="molecule type" value="Genomic_DNA"/>
</dbReference>
<comment type="caution">
    <text evidence="1">The sequence shown here is derived from an EMBL/GenBank/DDBJ whole genome shotgun (WGS) entry which is preliminary data.</text>
</comment>
<proteinExistence type="predicted"/>
<name>A0ABU3L534_9FLAO</name>
<organism evidence="1 2">
    <name type="scientific">Pricia mediterranea</name>
    <dbReference type="NCBI Taxonomy" id="3076079"/>
    <lineage>
        <taxon>Bacteria</taxon>
        <taxon>Pseudomonadati</taxon>
        <taxon>Bacteroidota</taxon>
        <taxon>Flavobacteriia</taxon>
        <taxon>Flavobacteriales</taxon>
        <taxon>Flavobacteriaceae</taxon>
        <taxon>Pricia</taxon>
    </lineage>
</organism>
<dbReference type="RefSeq" id="WP_314013839.1">
    <property type="nucleotide sequence ID" value="NZ_JAVTTP010000001.1"/>
</dbReference>
<keyword evidence="2" id="KW-1185">Reference proteome</keyword>